<organism evidence="5 6">
    <name type="scientific">Nocardia stercoris</name>
    <dbReference type="NCBI Taxonomy" id="2483361"/>
    <lineage>
        <taxon>Bacteria</taxon>
        <taxon>Bacillati</taxon>
        <taxon>Actinomycetota</taxon>
        <taxon>Actinomycetes</taxon>
        <taxon>Mycobacteriales</taxon>
        <taxon>Nocardiaceae</taxon>
        <taxon>Nocardia</taxon>
    </lineage>
</organism>
<dbReference type="Proteomes" id="UP000279275">
    <property type="component" value="Unassembled WGS sequence"/>
</dbReference>
<feature type="domain" description="Tr-type G" evidence="4">
    <location>
        <begin position="62"/>
        <end position="237"/>
    </location>
</feature>
<keyword evidence="2" id="KW-0648">Protein biosynthesis</keyword>
<sequence>MEAKPIDPQSICNVTIVGEPADTAAVIHRLAHPAATVEWAADGVDHTIHLAELSIHAPIARLERSIRVADGVIAIVDAVATAPRLETVLQVADDHQVARLCLVTGLDRPGADFDRCLRTLADIRGAVPLALQIPLGLGIDCAGVLDLPTMWELESMAEFYGGHWQVAEQWYRTLTDTVTEQDAAHPFGTPRFPPAQLHNRIRHLTRIGEVVPVLCRAPATSDNIASLLDAVVRYLPSPMDVCQPEHALDY</sequence>
<keyword evidence="1" id="KW-0547">Nucleotide-binding</keyword>
<evidence type="ECO:0000256" key="1">
    <source>
        <dbReference type="ARBA" id="ARBA00022741"/>
    </source>
</evidence>
<accession>A0A3M2KW04</accession>
<proteinExistence type="predicted"/>
<dbReference type="Pfam" id="PF00009">
    <property type="entry name" value="GTP_EFTU"/>
    <property type="match status" value="1"/>
</dbReference>
<keyword evidence="3" id="KW-0342">GTP-binding</keyword>
<dbReference type="InterPro" id="IPR000795">
    <property type="entry name" value="T_Tr_GTP-bd_dom"/>
</dbReference>
<name>A0A3M2KW04_9NOCA</name>
<reference evidence="5 6" key="1">
    <citation type="submission" date="2018-10" db="EMBL/GenBank/DDBJ databases">
        <title>Isolation from cow dung.</title>
        <authorList>
            <person name="Ling L."/>
        </authorList>
    </citation>
    <scope>NUCLEOTIDE SEQUENCE [LARGE SCALE GENOMIC DNA]</scope>
    <source>
        <strain evidence="5 6">NEAU-LL90</strain>
    </source>
</reference>
<evidence type="ECO:0000259" key="4">
    <source>
        <dbReference type="Pfam" id="PF00009"/>
    </source>
</evidence>
<dbReference type="OrthoDB" id="4525121at2"/>
<dbReference type="AlphaFoldDB" id="A0A3M2KW04"/>
<dbReference type="GO" id="GO:0032790">
    <property type="term" value="P:ribosome disassembly"/>
    <property type="evidence" value="ECO:0007669"/>
    <property type="project" value="TreeGrafter"/>
</dbReference>
<evidence type="ECO:0000313" key="5">
    <source>
        <dbReference type="EMBL" id="RMI28393.1"/>
    </source>
</evidence>
<dbReference type="SUPFAM" id="SSF52540">
    <property type="entry name" value="P-loop containing nucleoside triphosphate hydrolases"/>
    <property type="match status" value="1"/>
</dbReference>
<dbReference type="RefSeq" id="WP_122191637.1">
    <property type="nucleotide sequence ID" value="NZ_RFFH01000022.1"/>
</dbReference>
<protein>
    <recommendedName>
        <fullName evidence="4">Tr-type G domain-containing protein</fullName>
    </recommendedName>
</protein>
<dbReference type="GO" id="GO:0005525">
    <property type="term" value="F:GTP binding"/>
    <property type="evidence" value="ECO:0007669"/>
    <property type="project" value="UniProtKB-KW"/>
</dbReference>
<dbReference type="Gene3D" id="3.40.50.300">
    <property type="entry name" value="P-loop containing nucleotide triphosphate hydrolases"/>
    <property type="match status" value="2"/>
</dbReference>
<dbReference type="GO" id="GO:0006412">
    <property type="term" value="P:translation"/>
    <property type="evidence" value="ECO:0007669"/>
    <property type="project" value="UniProtKB-KW"/>
</dbReference>
<keyword evidence="6" id="KW-1185">Reference proteome</keyword>
<dbReference type="InterPro" id="IPR027417">
    <property type="entry name" value="P-loop_NTPase"/>
</dbReference>
<gene>
    <name evidence="5" type="ORF">EBN03_30545</name>
</gene>
<evidence type="ECO:0000313" key="6">
    <source>
        <dbReference type="Proteomes" id="UP000279275"/>
    </source>
</evidence>
<dbReference type="GO" id="GO:0003924">
    <property type="term" value="F:GTPase activity"/>
    <property type="evidence" value="ECO:0007669"/>
    <property type="project" value="InterPro"/>
</dbReference>
<evidence type="ECO:0000256" key="2">
    <source>
        <dbReference type="ARBA" id="ARBA00022917"/>
    </source>
</evidence>
<comment type="caution">
    <text evidence="5">The sequence shown here is derived from an EMBL/GenBank/DDBJ whole genome shotgun (WGS) entry which is preliminary data.</text>
</comment>
<evidence type="ECO:0000256" key="3">
    <source>
        <dbReference type="ARBA" id="ARBA00023134"/>
    </source>
</evidence>
<dbReference type="PANTHER" id="PTHR43261:SF1">
    <property type="entry name" value="RIBOSOME-RELEASING FACTOR 2, MITOCHONDRIAL"/>
    <property type="match status" value="1"/>
</dbReference>
<dbReference type="PANTHER" id="PTHR43261">
    <property type="entry name" value="TRANSLATION ELONGATION FACTOR G-RELATED"/>
    <property type="match status" value="1"/>
</dbReference>
<dbReference type="EMBL" id="RFFH01000022">
    <property type="protein sequence ID" value="RMI28393.1"/>
    <property type="molecule type" value="Genomic_DNA"/>
</dbReference>